<evidence type="ECO:0000313" key="2">
    <source>
        <dbReference type="EMBL" id="SEL70877.1"/>
    </source>
</evidence>
<dbReference type="GO" id="GO:0006281">
    <property type="term" value="P:DNA repair"/>
    <property type="evidence" value="ECO:0007669"/>
    <property type="project" value="InterPro"/>
</dbReference>
<dbReference type="AlphaFoldDB" id="A0A1H7SHC9"/>
<dbReference type="GO" id="GO:0008270">
    <property type="term" value="F:zinc ion binding"/>
    <property type="evidence" value="ECO:0007669"/>
    <property type="project" value="InterPro"/>
</dbReference>
<dbReference type="InterPro" id="IPR036237">
    <property type="entry name" value="Xyl_isomerase-like_sf"/>
</dbReference>
<dbReference type="SUPFAM" id="SSF51658">
    <property type="entry name" value="Xylose isomerase-like"/>
    <property type="match status" value="1"/>
</dbReference>
<dbReference type="EMBL" id="FOAD01000007">
    <property type="protein sequence ID" value="SEL70877.1"/>
    <property type="molecule type" value="Genomic_DNA"/>
</dbReference>
<dbReference type="SMART" id="SM00518">
    <property type="entry name" value="AP2Ec"/>
    <property type="match status" value="1"/>
</dbReference>
<proteinExistence type="predicted"/>
<dbReference type="Gene3D" id="3.20.20.150">
    <property type="entry name" value="Divalent-metal-dependent TIM barrel enzymes"/>
    <property type="match status" value="1"/>
</dbReference>
<dbReference type="PANTHER" id="PTHR12110">
    <property type="entry name" value="HYDROXYPYRUVATE ISOMERASE"/>
    <property type="match status" value="1"/>
</dbReference>
<gene>
    <name evidence="2" type="ORF">SAMN04488691_10744</name>
</gene>
<feature type="domain" description="Xylose isomerase-like TIM barrel" evidence="1">
    <location>
        <begin position="25"/>
        <end position="250"/>
    </location>
</feature>
<evidence type="ECO:0000259" key="1">
    <source>
        <dbReference type="Pfam" id="PF01261"/>
    </source>
</evidence>
<dbReference type="GO" id="GO:0016853">
    <property type="term" value="F:isomerase activity"/>
    <property type="evidence" value="ECO:0007669"/>
    <property type="project" value="UniProtKB-KW"/>
</dbReference>
<name>A0A1H7SHC9_HALLR</name>
<keyword evidence="2" id="KW-0413">Isomerase</keyword>
<accession>A0A1H7SHC9</accession>
<sequence>MSSMPVRQGFLVSWTDSPEEYRPVFEDAADTGFDYVELNMEGAFHRTRIDPTSVRQAATAHGLDITVHLPYRFDMCSPHEHVRDGACRELEAAIDVAVEMGAEKGVIHADSLARPGRIGEEPIREAIRSTVNRMTEYGSERGFEVVTENLKGLVDAAELPRLLADAHPEAKMCLDTGHAFVTGVDGGEQADLLREHGDRISHIHLNDTRIESDDEHLPVGLGRVDFEPLAAALVDTGWTGTCTHEVFTFDYSRVHRGNGKPYFDELLARY</sequence>
<dbReference type="PANTHER" id="PTHR12110:SF21">
    <property type="entry name" value="XYLOSE ISOMERASE-LIKE TIM BARREL DOMAIN-CONTAINING PROTEIN"/>
    <property type="match status" value="1"/>
</dbReference>
<dbReference type="InterPro" id="IPR050312">
    <property type="entry name" value="IolE/XylAMocC-like"/>
</dbReference>
<dbReference type="InterPro" id="IPR001719">
    <property type="entry name" value="AP_endonuc_2"/>
</dbReference>
<evidence type="ECO:0000313" key="3">
    <source>
        <dbReference type="Proteomes" id="UP000183894"/>
    </source>
</evidence>
<dbReference type="GO" id="GO:0003677">
    <property type="term" value="F:DNA binding"/>
    <property type="evidence" value="ECO:0007669"/>
    <property type="project" value="InterPro"/>
</dbReference>
<organism evidence="2 3">
    <name type="scientific">Haloferax larsenii</name>
    <dbReference type="NCBI Taxonomy" id="302484"/>
    <lineage>
        <taxon>Archaea</taxon>
        <taxon>Methanobacteriati</taxon>
        <taxon>Methanobacteriota</taxon>
        <taxon>Stenosarchaea group</taxon>
        <taxon>Halobacteria</taxon>
        <taxon>Halobacteriales</taxon>
        <taxon>Haloferacaceae</taxon>
        <taxon>Haloferax</taxon>
    </lineage>
</organism>
<dbReference type="Pfam" id="PF01261">
    <property type="entry name" value="AP_endonuc_2"/>
    <property type="match status" value="1"/>
</dbReference>
<dbReference type="InterPro" id="IPR013022">
    <property type="entry name" value="Xyl_isomerase-like_TIM-brl"/>
</dbReference>
<dbReference type="Proteomes" id="UP000183894">
    <property type="component" value="Unassembled WGS sequence"/>
</dbReference>
<reference evidence="2 3" key="1">
    <citation type="submission" date="2016-10" db="EMBL/GenBank/DDBJ databases">
        <authorList>
            <person name="de Groot N.N."/>
        </authorList>
    </citation>
    <scope>NUCLEOTIDE SEQUENCE [LARGE SCALE GENOMIC DNA]</scope>
    <source>
        <strain evidence="2 3">CDM_5</strain>
    </source>
</reference>
<protein>
    <submittedName>
        <fullName evidence="2">Sugar phosphate isomerase/epimerase</fullName>
    </submittedName>
</protein>